<name>A0AAD9EEJ9_9PEZI</name>
<dbReference type="Proteomes" id="UP001243330">
    <property type="component" value="Unassembled WGS sequence"/>
</dbReference>
<feature type="region of interest" description="Disordered" evidence="1">
    <location>
        <begin position="42"/>
        <end position="74"/>
    </location>
</feature>
<dbReference type="AlphaFoldDB" id="A0AAD9EEJ9"/>
<dbReference type="EMBL" id="JAQOWY010000260">
    <property type="protein sequence ID" value="KAK1845760.1"/>
    <property type="molecule type" value="Genomic_DNA"/>
</dbReference>
<evidence type="ECO:0000256" key="1">
    <source>
        <dbReference type="SAM" id="MobiDB-lite"/>
    </source>
</evidence>
<feature type="compositionally biased region" description="Low complexity" evidence="1">
    <location>
        <begin position="193"/>
        <end position="202"/>
    </location>
</feature>
<organism evidence="2 3">
    <name type="scientific">Colletotrichum chrysophilum</name>
    <dbReference type="NCBI Taxonomy" id="1836956"/>
    <lineage>
        <taxon>Eukaryota</taxon>
        <taxon>Fungi</taxon>
        <taxon>Dikarya</taxon>
        <taxon>Ascomycota</taxon>
        <taxon>Pezizomycotina</taxon>
        <taxon>Sordariomycetes</taxon>
        <taxon>Hypocreomycetidae</taxon>
        <taxon>Glomerellales</taxon>
        <taxon>Glomerellaceae</taxon>
        <taxon>Colletotrichum</taxon>
        <taxon>Colletotrichum gloeosporioides species complex</taxon>
    </lineage>
</organism>
<sequence length="409" mass="45068">MATMQFFTGAPGFVDGKEINKADREITEMVCETAHQTVKSLLSSPARSQLQSQTPLSPSEHDQTKSIGETPRLDTPENLQADLEYLCLLQTSALSSSFPPSASFRLAPDALGRLEQLLAHIRVARFSYDFVTQSAYIMMVETTIHSQCNRAIGILLESAIEQLADAVTAAAAAATPATAYGPQLGHDNDDGTENQNEQNEQNESLHILSRRLRQVWSDNAVRIVVPNKLKKDPDNQFIDDGAASPIPPFVVEISYSQSLKDAMNKAELYVEQTNAHIRTVLILDVQYPNISSIRVRLFATEMTAAGRPVLHEVQSLTLFDFADATAAAEQNHDAAAGIASPNPGPLRLFASDFLSVDAHVPARLKRPVPFEGHGDEIVQVEIPFESLRDTCLRARELHLKKQEKAQNFW</sequence>
<gene>
    <name evidence="2" type="ORF">CCHR01_11614</name>
</gene>
<evidence type="ECO:0000313" key="3">
    <source>
        <dbReference type="Proteomes" id="UP001243330"/>
    </source>
</evidence>
<feature type="region of interest" description="Disordered" evidence="1">
    <location>
        <begin position="179"/>
        <end position="204"/>
    </location>
</feature>
<evidence type="ECO:0000313" key="2">
    <source>
        <dbReference type="EMBL" id="KAK1845760.1"/>
    </source>
</evidence>
<protein>
    <submittedName>
        <fullName evidence="2">Uncharacterized protein</fullName>
    </submittedName>
</protein>
<comment type="caution">
    <text evidence="2">The sequence shown here is derived from an EMBL/GenBank/DDBJ whole genome shotgun (WGS) entry which is preliminary data.</text>
</comment>
<keyword evidence="3" id="KW-1185">Reference proteome</keyword>
<feature type="compositionally biased region" description="Low complexity" evidence="1">
    <location>
        <begin position="48"/>
        <end position="58"/>
    </location>
</feature>
<proteinExistence type="predicted"/>
<reference evidence="2" key="1">
    <citation type="submission" date="2023-01" db="EMBL/GenBank/DDBJ databases">
        <title>Colletotrichum chrysophilum M932 genome sequence.</title>
        <authorList>
            <person name="Baroncelli R."/>
        </authorList>
    </citation>
    <scope>NUCLEOTIDE SEQUENCE</scope>
    <source>
        <strain evidence="2">M932</strain>
    </source>
</reference>
<accession>A0AAD9EEJ9</accession>